<accession>A0ACC2M9C5</accession>
<evidence type="ECO:0000313" key="1">
    <source>
        <dbReference type="EMBL" id="KAJ8642309.1"/>
    </source>
</evidence>
<dbReference type="EMBL" id="CM056813">
    <property type="protein sequence ID" value="KAJ8642309.1"/>
    <property type="molecule type" value="Genomic_DNA"/>
</dbReference>
<protein>
    <submittedName>
        <fullName evidence="1">Uncharacterized protein</fullName>
    </submittedName>
</protein>
<name>A0ACC2M9C5_PERAE</name>
<keyword evidence="2" id="KW-1185">Reference proteome</keyword>
<evidence type="ECO:0000313" key="2">
    <source>
        <dbReference type="Proteomes" id="UP001234297"/>
    </source>
</evidence>
<gene>
    <name evidence="1" type="ORF">MRB53_019003</name>
</gene>
<sequence>MMNAKEKLWRRREANQASLSVFSAHKKILSELVQKSWLLPAASCSCSFHYCLSIGNSDLEGLEMVRAYRMLTKEWMIFVGTAGIVTNHDERWLD</sequence>
<reference evidence="1 2" key="1">
    <citation type="journal article" date="2022" name="Hortic Res">
        <title>A haplotype resolved chromosomal level avocado genome allows analysis of novel avocado genes.</title>
        <authorList>
            <person name="Nath O."/>
            <person name="Fletcher S.J."/>
            <person name="Hayward A."/>
            <person name="Shaw L.M."/>
            <person name="Masouleh A.K."/>
            <person name="Furtado A."/>
            <person name="Henry R.J."/>
            <person name="Mitter N."/>
        </authorList>
    </citation>
    <scope>NUCLEOTIDE SEQUENCE [LARGE SCALE GENOMIC DNA]</scope>
    <source>
        <strain evidence="2">cv. Hass</strain>
    </source>
</reference>
<dbReference type="Proteomes" id="UP001234297">
    <property type="component" value="Chromosome 5"/>
</dbReference>
<comment type="caution">
    <text evidence="1">The sequence shown here is derived from an EMBL/GenBank/DDBJ whole genome shotgun (WGS) entry which is preliminary data.</text>
</comment>
<proteinExistence type="predicted"/>
<organism evidence="1 2">
    <name type="scientific">Persea americana</name>
    <name type="common">Avocado</name>
    <dbReference type="NCBI Taxonomy" id="3435"/>
    <lineage>
        <taxon>Eukaryota</taxon>
        <taxon>Viridiplantae</taxon>
        <taxon>Streptophyta</taxon>
        <taxon>Embryophyta</taxon>
        <taxon>Tracheophyta</taxon>
        <taxon>Spermatophyta</taxon>
        <taxon>Magnoliopsida</taxon>
        <taxon>Magnoliidae</taxon>
        <taxon>Laurales</taxon>
        <taxon>Lauraceae</taxon>
        <taxon>Persea</taxon>
    </lineage>
</organism>